<keyword evidence="4" id="KW-1185">Reference proteome</keyword>
<feature type="compositionally biased region" description="Low complexity" evidence="1">
    <location>
        <begin position="212"/>
        <end position="223"/>
    </location>
</feature>
<gene>
    <name evidence="3" type="ORF">HNP60_000437</name>
</gene>
<accession>A0ABR6NB21</accession>
<dbReference type="PROSITE" id="PS51257">
    <property type="entry name" value="PROKAR_LIPOPROTEIN"/>
    <property type="match status" value="1"/>
</dbReference>
<evidence type="ECO:0008006" key="5">
    <source>
        <dbReference type="Google" id="ProtNLM"/>
    </source>
</evidence>
<keyword evidence="2" id="KW-0732">Signal</keyword>
<evidence type="ECO:0000256" key="2">
    <source>
        <dbReference type="SAM" id="SignalP"/>
    </source>
</evidence>
<feature type="chain" id="PRO_5046894384" description="Lipoprotein" evidence="2">
    <location>
        <begin position="26"/>
        <end position="223"/>
    </location>
</feature>
<sequence>MTRASALVALALPLAALVGCGPPKATETPIANIPAPLPENIPLIEPPPPPPPVLINQSRSEDLWHLRSGLNVAVLLCQGPDNEAMVASYNRLLNTHKGLLAEAARATVEHFRATGGKKWQEVYDDKMTKVYNGYSGTLTREAFCGRSKELLTQAESATALHLSEHATTMLWELNKAAGIPDPDGKLARAAAAAASGGAASLPAGTPLSARSTGQTTTPGTGIQ</sequence>
<protein>
    <recommendedName>
        <fullName evidence="5">Lipoprotein</fullName>
    </recommendedName>
</protein>
<reference evidence="3 4" key="1">
    <citation type="submission" date="2020-08" db="EMBL/GenBank/DDBJ databases">
        <title>Exploring microbial biodiversity for novel pathways involved in the catabolism of aromatic compounds derived from lignin.</title>
        <authorList>
            <person name="Elkins J."/>
        </authorList>
    </citation>
    <scope>NUCLEOTIDE SEQUENCE [LARGE SCALE GENOMIC DNA]</scope>
    <source>
        <strain evidence="3 4">B1D3A</strain>
    </source>
</reference>
<proteinExistence type="predicted"/>
<feature type="region of interest" description="Disordered" evidence="1">
    <location>
        <begin position="195"/>
        <end position="223"/>
    </location>
</feature>
<feature type="signal peptide" evidence="2">
    <location>
        <begin position="1"/>
        <end position="25"/>
    </location>
</feature>
<organism evidence="3 4">
    <name type="scientific">Sphingobium lignivorans</name>
    <dbReference type="NCBI Taxonomy" id="2735886"/>
    <lineage>
        <taxon>Bacteria</taxon>
        <taxon>Pseudomonadati</taxon>
        <taxon>Pseudomonadota</taxon>
        <taxon>Alphaproteobacteria</taxon>
        <taxon>Sphingomonadales</taxon>
        <taxon>Sphingomonadaceae</taxon>
        <taxon>Sphingobium</taxon>
    </lineage>
</organism>
<dbReference type="EMBL" id="JACHKA010000001">
    <property type="protein sequence ID" value="MBB5984463.1"/>
    <property type="molecule type" value="Genomic_DNA"/>
</dbReference>
<evidence type="ECO:0000256" key="1">
    <source>
        <dbReference type="SAM" id="MobiDB-lite"/>
    </source>
</evidence>
<evidence type="ECO:0000313" key="4">
    <source>
        <dbReference type="Proteomes" id="UP001138540"/>
    </source>
</evidence>
<dbReference type="Proteomes" id="UP001138540">
    <property type="component" value="Unassembled WGS sequence"/>
</dbReference>
<dbReference type="RefSeq" id="WP_184149641.1">
    <property type="nucleotide sequence ID" value="NZ_JACHKA010000001.1"/>
</dbReference>
<comment type="caution">
    <text evidence="3">The sequence shown here is derived from an EMBL/GenBank/DDBJ whole genome shotgun (WGS) entry which is preliminary data.</text>
</comment>
<name>A0ABR6NB21_9SPHN</name>
<evidence type="ECO:0000313" key="3">
    <source>
        <dbReference type="EMBL" id="MBB5984463.1"/>
    </source>
</evidence>
<feature type="compositionally biased region" description="Low complexity" evidence="1">
    <location>
        <begin position="195"/>
        <end position="204"/>
    </location>
</feature>